<proteinExistence type="predicted"/>
<dbReference type="Proteomes" id="UP001187471">
    <property type="component" value="Unassembled WGS sequence"/>
</dbReference>
<dbReference type="PANTHER" id="PTHR35275">
    <property type="entry name" value="ZCF37"/>
    <property type="match status" value="1"/>
</dbReference>
<keyword evidence="4" id="KW-1185">Reference proteome</keyword>
<keyword evidence="2" id="KW-1133">Transmembrane helix</keyword>
<feature type="region of interest" description="Disordered" evidence="1">
    <location>
        <begin position="1"/>
        <end position="51"/>
    </location>
</feature>
<sequence length="273" mass="31212">MFSPFICGSLHHPEEDEDLEPWTSPTSTPKRSRKNSLCRGKDGKNPYSDRGLDKFSALLADLDDKRQKIYTQKGSEEISFVRFVYSNSNDCKPIVVKSRDKKHYKPNLDIAKDKPSKGSSPVHETLAVSERELPQVEAKAEPDQKARRSISFAWKMNLGNWRRPSYYLPVIVILILVFLAMFGRSFAILCTSLGWYLVPTFKGTSTSSPKRQKRKKEYVRRSSDVQVASERKKEYVRRFSDVKVASDGIASPRSVLTGLNDKSPRLHGHQRSW</sequence>
<dbReference type="PANTHER" id="PTHR35275:SF1">
    <property type="entry name" value="OS07G0585900 PROTEIN"/>
    <property type="match status" value="1"/>
</dbReference>
<dbReference type="InterPro" id="IPR045880">
    <property type="entry name" value="ZCF37"/>
</dbReference>
<dbReference type="AlphaFoldDB" id="A0AA88US17"/>
<comment type="caution">
    <text evidence="3">The sequence shown here is derived from an EMBL/GenBank/DDBJ whole genome shotgun (WGS) entry which is preliminary data.</text>
</comment>
<evidence type="ECO:0000313" key="3">
    <source>
        <dbReference type="EMBL" id="KAK2985607.1"/>
    </source>
</evidence>
<keyword evidence="2" id="KW-0812">Transmembrane</keyword>
<feature type="region of interest" description="Disordered" evidence="1">
    <location>
        <begin position="107"/>
        <end position="126"/>
    </location>
</feature>
<evidence type="ECO:0000256" key="2">
    <source>
        <dbReference type="SAM" id="Phobius"/>
    </source>
</evidence>
<evidence type="ECO:0000313" key="4">
    <source>
        <dbReference type="Proteomes" id="UP001187471"/>
    </source>
</evidence>
<name>A0AA88US17_9ASTE</name>
<evidence type="ECO:0008006" key="5">
    <source>
        <dbReference type="Google" id="ProtNLM"/>
    </source>
</evidence>
<keyword evidence="2" id="KW-0472">Membrane</keyword>
<evidence type="ECO:0000256" key="1">
    <source>
        <dbReference type="SAM" id="MobiDB-lite"/>
    </source>
</evidence>
<feature type="transmembrane region" description="Helical" evidence="2">
    <location>
        <begin position="166"/>
        <end position="198"/>
    </location>
</feature>
<protein>
    <recommendedName>
        <fullName evidence="5">ZCF37</fullName>
    </recommendedName>
</protein>
<dbReference type="EMBL" id="JAVXUO010001134">
    <property type="protein sequence ID" value="KAK2985607.1"/>
    <property type="molecule type" value="Genomic_DNA"/>
</dbReference>
<accession>A0AA88US17</accession>
<gene>
    <name evidence="3" type="ORF">RJ640_006870</name>
</gene>
<organism evidence="3 4">
    <name type="scientific">Escallonia rubra</name>
    <dbReference type="NCBI Taxonomy" id="112253"/>
    <lineage>
        <taxon>Eukaryota</taxon>
        <taxon>Viridiplantae</taxon>
        <taxon>Streptophyta</taxon>
        <taxon>Embryophyta</taxon>
        <taxon>Tracheophyta</taxon>
        <taxon>Spermatophyta</taxon>
        <taxon>Magnoliopsida</taxon>
        <taxon>eudicotyledons</taxon>
        <taxon>Gunneridae</taxon>
        <taxon>Pentapetalae</taxon>
        <taxon>asterids</taxon>
        <taxon>campanulids</taxon>
        <taxon>Escalloniales</taxon>
        <taxon>Escalloniaceae</taxon>
        <taxon>Escallonia</taxon>
    </lineage>
</organism>
<reference evidence="3" key="1">
    <citation type="submission" date="2022-12" db="EMBL/GenBank/DDBJ databases">
        <title>Draft genome assemblies for two species of Escallonia (Escalloniales).</title>
        <authorList>
            <person name="Chanderbali A."/>
            <person name="Dervinis C."/>
            <person name="Anghel I."/>
            <person name="Soltis D."/>
            <person name="Soltis P."/>
            <person name="Zapata F."/>
        </authorList>
    </citation>
    <scope>NUCLEOTIDE SEQUENCE</scope>
    <source>
        <strain evidence="3">UCBG92.1500</strain>
        <tissue evidence="3">Leaf</tissue>
    </source>
</reference>